<dbReference type="Proteomes" id="UP000174965">
    <property type="component" value="Segment"/>
</dbReference>
<gene>
    <name evidence="1" type="ORF">cy59</name>
</gene>
<evidence type="ECO:0000313" key="1">
    <source>
        <dbReference type="EMBL" id="AEQ32138.1"/>
    </source>
</evidence>
<protein>
    <submittedName>
        <fullName evidence="1">Uncharacterized protein</fullName>
    </submittedName>
</protein>
<reference evidence="1 2" key="1">
    <citation type="journal article" date="2011" name="J. Virol.">
        <title>Genomic sequencing and characterization of cynomolgus macaque cytomegalovirus.</title>
        <authorList>
            <person name="Marsh A.K."/>
            <person name="Willer D.O."/>
            <person name="Ambagala A.P."/>
            <person name="Dzamba M."/>
            <person name="Chan J.K."/>
            <person name="Pilon R."/>
            <person name="Fournier J."/>
            <person name="Sandstrom P."/>
            <person name="Brudno M."/>
            <person name="Macdonald K.S."/>
        </authorList>
    </citation>
    <scope>NUCLEOTIDE SEQUENCE [LARGE SCALE GENOMIC DNA]</scope>
    <source>
        <strain evidence="1 2">Ottawa</strain>
    </source>
</reference>
<name>G8H164_9BETA</name>
<accession>G8H164</accession>
<evidence type="ECO:0000313" key="2">
    <source>
        <dbReference type="Proteomes" id="UP000174965"/>
    </source>
</evidence>
<proteinExistence type="predicted"/>
<organism evidence="1 2">
    <name type="scientific">macacine betaherpesvirus 8</name>
    <dbReference type="NCBI Taxonomy" id="2560567"/>
    <lineage>
        <taxon>Viruses</taxon>
        <taxon>Duplodnaviria</taxon>
        <taxon>Heunggongvirae</taxon>
        <taxon>Peploviricota</taxon>
        <taxon>Herviviricetes</taxon>
        <taxon>Herpesvirales</taxon>
        <taxon>Orthoherpesviridae</taxon>
        <taxon>Betaherpesvirinae</taxon>
        <taxon>Cytomegalovirus</taxon>
        <taxon>Cytomegalovirus macacinebeta8</taxon>
    </lineage>
</organism>
<sequence length="127" mass="13461">MRHMNAGEEQSALLQMQCIMIDSRRVYKPETNSAFYRDAAPSIVRSTIDSSLSESSGCALTFFGSGVGSEHCRVSAFLLSTPLSGSWTLGVGGVTGITLAIRLSLSTNGTGILPSRTRLSASSRART</sequence>
<dbReference type="EMBL" id="JN227533">
    <property type="protein sequence ID" value="AEQ32138.1"/>
    <property type="molecule type" value="Genomic_DNA"/>
</dbReference>
<keyword evidence="2" id="KW-1185">Reference proteome</keyword>